<sequence length="76" mass="8075">MSSISATQSPSTPVDRPTPVAIPVRAVLPWAFFLGLLALIALYFVGAEQGATSVFSGATLHEFVHDGRHLLGFPCH</sequence>
<dbReference type="Pfam" id="PF09489">
    <property type="entry name" value="CbtB"/>
    <property type="match status" value="1"/>
</dbReference>
<feature type="transmembrane region" description="Helical" evidence="1">
    <location>
        <begin position="27"/>
        <end position="46"/>
    </location>
</feature>
<dbReference type="InterPro" id="IPR012667">
    <property type="entry name" value="CbtB_put"/>
</dbReference>
<gene>
    <name evidence="2" type="ORF">G9H71_00580</name>
</gene>
<keyword evidence="1" id="KW-0812">Transmembrane</keyword>
<keyword evidence="3" id="KW-1185">Reference proteome</keyword>
<dbReference type="Proteomes" id="UP000800981">
    <property type="component" value="Unassembled WGS sequence"/>
</dbReference>
<organism evidence="2 3">
    <name type="scientific">Motilibacter deserti</name>
    <dbReference type="NCBI Taxonomy" id="2714956"/>
    <lineage>
        <taxon>Bacteria</taxon>
        <taxon>Bacillati</taxon>
        <taxon>Actinomycetota</taxon>
        <taxon>Actinomycetes</taxon>
        <taxon>Motilibacterales</taxon>
        <taxon>Motilibacteraceae</taxon>
        <taxon>Motilibacter</taxon>
    </lineage>
</organism>
<reference evidence="2 3" key="1">
    <citation type="submission" date="2020-03" db="EMBL/GenBank/DDBJ databases">
        <title>Two novel Motilibacter sp.</title>
        <authorList>
            <person name="Liu S."/>
        </authorList>
    </citation>
    <scope>NUCLEOTIDE SEQUENCE [LARGE SCALE GENOMIC DNA]</scope>
    <source>
        <strain evidence="2 3">E257</strain>
    </source>
</reference>
<name>A0ABX0GQ75_9ACTN</name>
<dbReference type="EMBL" id="JAANNP010000001">
    <property type="protein sequence ID" value="NHC12276.1"/>
    <property type="molecule type" value="Genomic_DNA"/>
</dbReference>
<accession>A0ABX0GQ75</accession>
<evidence type="ECO:0000256" key="1">
    <source>
        <dbReference type="SAM" id="Phobius"/>
    </source>
</evidence>
<proteinExistence type="predicted"/>
<evidence type="ECO:0000313" key="2">
    <source>
        <dbReference type="EMBL" id="NHC12276.1"/>
    </source>
</evidence>
<comment type="caution">
    <text evidence="2">The sequence shown here is derived from an EMBL/GenBank/DDBJ whole genome shotgun (WGS) entry which is preliminary data.</text>
</comment>
<keyword evidence="1" id="KW-1133">Transmembrane helix</keyword>
<protein>
    <submittedName>
        <fullName evidence="2">CbtB-domain containing protein</fullName>
    </submittedName>
</protein>
<dbReference type="RefSeq" id="WP_166276368.1">
    <property type="nucleotide sequence ID" value="NZ_JAANNP010000001.1"/>
</dbReference>
<keyword evidence="1" id="KW-0472">Membrane</keyword>
<evidence type="ECO:0000313" key="3">
    <source>
        <dbReference type="Proteomes" id="UP000800981"/>
    </source>
</evidence>